<gene>
    <name evidence="2" type="ORF">G4Y79_20335</name>
</gene>
<reference evidence="2 3" key="1">
    <citation type="submission" date="2020-02" db="EMBL/GenBank/DDBJ databases">
        <authorList>
            <person name="Zheng R.K."/>
            <person name="Sun C.M."/>
        </authorList>
    </citation>
    <scope>NUCLEOTIDE SEQUENCE [LARGE SCALE GENOMIC DNA]</scope>
    <source>
        <strain evidence="3">rifampicinis</strain>
    </source>
</reference>
<evidence type="ECO:0000313" key="2">
    <source>
        <dbReference type="EMBL" id="QPC82011.1"/>
    </source>
</evidence>
<dbReference type="SUPFAM" id="SSF55729">
    <property type="entry name" value="Acyl-CoA N-acyltransferases (Nat)"/>
    <property type="match status" value="1"/>
</dbReference>
<dbReference type="AlphaFoldDB" id="A0A7S8E7X5"/>
<keyword evidence="3" id="KW-1185">Reference proteome</keyword>
<evidence type="ECO:0000259" key="1">
    <source>
        <dbReference type="PROSITE" id="PS51186"/>
    </source>
</evidence>
<dbReference type="RefSeq" id="WP_195170081.1">
    <property type="nucleotide sequence ID" value="NZ_CP062983.1"/>
</dbReference>
<dbReference type="GO" id="GO:0016747">
    <property type="term" value="F:acyltransferase activity, transferring groups other than amino-acyl groups"/>
    <property type="evidence" value="ECO:0007669"/>
    <property type="project" value="InterPro"/>
</dbReference>
<dbReference type="InterPro" id="IPR000182">
    <property type="entry name" value="GNAT_dom"/>
</dbReference>
<dbReference type="EMBL" id="CP062983">
    <property type="protein sequence ID" value="QPC82011.1"/>
    <property type="molecule type" value="Genomic_DNA"/>
</dbReference>
<name>A0A7S8E7X5_9CHLR</name>
<evidence type="ECO:0000313" key="3">
    <source>
        <dbReference type="Proteomes" id="UP000594468"/>
    </source>
</evidence>
<dbReference type="Gene3D" id="3.40.630.30">
    <property type="match status" value="1"/>
</dbReference>
<dbReference type="InterPro" id="IPR039968">
    <property type="entry name" value="BcerS-like"/>
</dbReference>
<dbReference type="KEGG" id="pmet:G4Y79_20335"/>
<dbReference type="Proteomes" id="UP000594468">
    <property type="component" value="Chromosome"/>
</dbReference>
<feature type="domain" description="N-acetyltransferase" evidence="1">
    <location>
        <begin position="6"/>
        <end position="186"/>
    </location>
</feature>
<dbReference type="PANTHER" id="PTHR41368">
    <property type="entry name" value="PROTEIN YGHO"/>
    <property type="match status" value="1"/>
</dbReference>
<protein>
    <recommendedName>
        <fullName evidence="1">N-acetyltransferase domain-containing protein</fullName>
    </recommendedName>
</protein>
<organism evidence="2 3">
    <name type="scientific">Phototrophicus methaneseepsis</name>
    <dbReference type="NCBI Taxonomy" id="2710758"/>
    <lineage>
        <taxon>Bacteria</taxon>
        <taxon>Bacillati</taxon>
        <taxon>Chloroflexota</taxon>
        <taxon>Candidatus Thermofontia</taxon>
        <taxon>Phototrophicales</taxon>
        <taxon>Phototrophicaceae</taxon>
        <taxon>Phototrophicus</taxon>
    </lineage>
</organism>
<proteinExistence type="predicted"/>
<accession>A0A7S8E7X5</accession>
<sequence>MSSIPVTIRKIETPRDFKAFFEFPWVLYKDDLHWVPPLVSVRKELLDREKGPAWEYIEGELFGAWRGEQMVGTIAGFVSHRHNQFNDDNVGWFGFFEVYDDQEAATALLNAAAEWVFSHGYDAILGPANMTLHEECGLLIENFDDPVILMPYNKSYYQKLVENAGFGKSMDVVSFYFDREMAQEAGAADRMAKITKRARERSGITIRPIDAKRKKEEFQLFRDLYNDAWINNWGFVPMTDRELDALVESLGQFFDPSMAFFAEVNGEPAGFALAIPNFNEVLKLGYPRPGTPEIFTLLKVLWYWKVQRVITGTRLPLLGVKQEYRDTPVVICLIEAVFRAITESRYGYIDCGWVLETNPLVKLTTTLGLKIYKTHRFYQQDAPQPLPEDA</sequence>
<dbReference type="PROSITE" id="PS51186">
    <property type="entry name" value="GNAT"/>
    <property type="match status" value="1"/>
</dbReference>
<dbReference type="InterPro" id="IPR016181">
    <property type="entry name" value="Acyl_CoA_acyltransferase"/>
</dbReference>
<dbReference type="PANTHER" id="PTHR41368:SF1">
    <property type="entry name" value="PROTEIN YGHO"/>
    <property type="match status" value="1"/>
</dbReference>